<protein>
    <submittedName>
        <fullName evidence="1">Uncharacterized protein</fullName>
    </submittedName>
</protein>
<dbReference type="EMBL" id="GBRH01165286">
    <property type="protein sequence ID" value="JAE32610.1"/>
    <property type="molecule type" value="Transcribed_RNA"/>
</dbReference>
<dbReference type="AlphaFoldDB" id="A0A0A9H615"/>
<name>A0A0A9H615_ARUDO</name>
<accession>A0A0A9H615</accession>
<reference evidence="1" key="2">
    <citation type="journal article" date="2015" name="Data Brief">
        <title>Shoot transcriptome of the giant reed, Arundo donax.</title>
        <authorList>
            <person name="Barrero R.A."/>
            <person name="Guerrero F.D."/>
            <person name="Moolhuijzen P."/>
            <person name="Goolsby J.A."/>
            <person name="Tidwell J."/>
            <person name="Bellgard S.E."/>
            <person name="Bellgard M.I."/>
        </authorList>
    </citation>
    <scope>NUCLEOTIDE SEQUENCE</scope>
    <source>
        <tissue evidence="1">Shoot tissue taken approximately 20 cm above the soil surface</tissue>
    </source>
</reference>
<evidence type="ECO:0000313" key="1">
    <source>
        <dbReference type="EMBL" id="JAE32610.1"/>
    </source>
</evidence>
<reference evidence="1" key="1">
    <citation type="submission" date="2014-09" db="EMBL/GenBank/DDBJ databases">
        <authorList>
            <person name="Magalhaes I.L.F."/>
            <person name="Oliveira U."/>
            <person name="Santos F.R."/>
            <person name="Vidigal T.H.D.A."/>
            <person name="Brescovit A.D."/>
            <person name="Santos A.J."/>
        </authorList>
    </citation>
    <scope>NUCLEOTIDE SEQUENCE</scope>
    <source>
        <tissue evidence="1">Shoot tissue taken approximately 20 cm above the soil surface</tissue>
    </source>
</reference>
<proteinExistence type="predicted"/>
<organism evidence="1">
    <name type="scientific">Arundo donax</name>
    <name type="common">Giant reed</name>
    <name type="synonym">Donax arundinaceus</name>
    <dbReference type="NCBI Taxonomy" id="35708"/>
    <lineage>
        <taxon>Eukaryota</taxon>
        <taxon>Viridiplantae</taxon>
        <taxon>Streptophyta</taxon>
        <taxon>Embryophyta</taxon>
        <taxon>Tracheophyta</taxon>
        <taxon>Spermatophyta</taxon>
        <taxon>Magnoliopsida</taxon>
        <taxon>Liliopsida</taxon>
        <taxon>Poales</taxon>
        <taxon>Poaceae</taxon>
        <taxon>PACMAD clade</taxon>
        <taxon>Arundinoideae</taxon>
        <taxon>Arundineae</taxon>
        <taxon>Arundo</taxon>
    </lineage>
</organism>
<sequence length="47" mass="5583">MVNTLWYYSTAANHSFIFNFLMQMVRTQDQHFIVYHVFFGSPCAAFT</sequence>